<reference evidence="7 9" key="1">
    <citation type="submission" date="2018-04" db="EMBL/GenBank/DDBJ databases">
        <title>Complete genome sequences of Streptomyces griseoviridis K61 and characterization of antagonistic properties of biological control agents.</title>
        <authorList>
            <person name="Mariita R.M."/>
            <person name="Sello J.K."/>
        </authorList>
    </citation>
    <scope>NUCLEOTIDE SEQUENCE [LARGE SCALE GENOMIC DNA]</scope>
    <source>
        <strain evidence="7 9">K61</strain>
    </source>
</reference>
<comment type="cofactor">
    <cofactor evidence="1">
        <name>Fe(2+)</name>
        <dbReference type="ChEBI" id="CHEBI:29033"/>
    </cofactor>
</comment>
<evidence type="ECO:0000313" key="9">
    <source>
        <dbReference type="Proteomes" id="UP000501753"/>
    </source>
</evidence>
<feature type="domain" description="TauD/TfdA-like" evidence="5">
    <location>
        <begin position="43"/>
        <end position="321"/>
    </location>
</feature>
<keyword evidence="2" id="KW-0560">Oxidoreductase</keyword>
<evidence type="ECO:0000256" key="4">
    <source>
        <dbReference type="ARBA" id="ARBA00023194"/>
    </source>
</evidence>
<dbReference type="GO" id="GO:0017000">
    <property type="term" value="P:antibiotic biosynthetic process"/>
    <property type="evidence" value="ECO:0007669"/>
    <property type="project" value="UniProtKB-KW"/>
</dbReference>
<dbReference type="AlphaFoldDB" id="A0A3S9ZR09"/>
<accession>A0A3S9ZR09</accession>
<evidence type="ECO:0000313" key="8">
    <source>
        <dbReference type="Proteomes" id="UP000271291"/>
    </source>
</evidence>
<dbReference type="InterPro" id="IPR050411">
    <property type="entry name" value="AlphaKG_dependent_hydroxylases"/>
</dbReference>
<dbReference type="KEGG" id="sgd:ELQ87_39135"/>
<proteinExistence type="predicted"/>
<dbReference type="Proteomes" id="UP000271291">
    <property type="component" value="Chromosome"/>
</dbReference>
<organism evidence="6 8">
    <name type="scientific">Streptomyces griseoviridis</name>
    <dbReference type="NCBI Taxonomy" id="45398"/>
    <lineage>
        <taxon>Bacteria</taxon>
        <taxon>Bacillati</taxon>
        <taxon>Actinomycetota</taxon>
        <taxon>Actinomycetes</taxon>
        <taxon>Kitasatosporales</taxon>
        <taxon>Streptomycetaceae</taxon>
        <taxon>Streptomyces</taxon>
    </lineage>
</organism>
<keyword evidence="9" id="KW-1185">Reference proteome</keyword>
<evidence type="ECO:0000313" key="7">
    <source>
        <dbReference type="EMBL" id="QCN90295.1"/>
    </source>
</evidence>
<keyword evidence="4" id="KW-0045">Antibiotic biosynthesis</keyword>
<reference evidence="6 8" key="2">
    <citation type="submission" date="2018-12" db="EMBL/GenBank/DDBJ databases">
        <title>Streptomyces griseoviridis F1-27 complete genome.</title>
        <authorList>
            <person name="Mariita R.M."/>
            <person name="Sello J.K."/>
        </authorList>
    </citation>
    <scope>NUCLEOTIDE SEQUENCE [LARGE SCALE GENOMIC DNA]</scope>
    <source>
        <strain evidence="6 8">F1-27</strain>
    </source>
</reference>
<evidence type="ECO:0000256" key="2">
    <source>
        <dbReference type="ARBA" id="ARBA00023002"/>
    </source>
</evidence>
<dbReference type="Proteomes" id="UP000501753">
    <property type="component" value="Chromosome"/>
</dbReference>
<evidence type="ECO:0000313" key="6">
    <source>
        <dbReference type="EMBL" id="AZS90276.1"/>
    </source>
</evidence>
<evidence type="ECO:0000259" key="5">
    <source>
        <dbReference type="Pfam" id="PF02668"/>
    </source>
</evidence>
<dbReference type="Gene3D" id="3.60.130.10">
    <property type="entry name" value="Clavaminate synthase-like"/>
    <property type="match status" value="1"/>
</dbReference>
<name>A0A3S9ZR09_STRGD</name>
<dbReference type="OrthoDB" id="9769888at2"/>
<dbReference type="InterPro" id="IPR042098">
    <property type="entry name" value="TauD-like_sf"/>
</dbReference>
<sequence length="343" mass="37951">MLSRLGPYTGRIEGSAGTRLAVYEAGAADRRLPEGHIQDWVVAHRTALTCLLDTVGAVLVRDAVYRAESLSLVARGFGGTLLAYTERSTPRNQVARDVYTSTEYPASETIVQHNENAYASAFPHRLFFACLQPAATGGETPIADIRAVTRRLPAVLLDRYRRLGVAYLRSYREGLGLTWQEAFQTEDPAEVEKYCSARGIETTWTDYGLRTRQLGPALVTHPGTGEECWFNQAHLFHASNLPTATREALTELFLEEEMPRAVAYGDGSVIPDAEMDQVRAAFDACTYAFPWRCGDLMVVNNLLVSHGRRPYTQQRRTLVAMTGEVRVARRPDGTSVFSGDLSA</sequence>
<keyword evidence="6" id="KW-0223">Dioxygenase</keyword>
<dbReference type="InterPro" id="IPR003819">
    <property type="entry name" value="TauD/TfdA-like"/>
</dbReference>
<dbReference type="EMBL" id="CP034687">
    <property type="protein sequence ID" value="AZS90276.1"/>
    <property type="molecule type" value="Genomic_DNA"/>
</dbReference>
<evidence type="ECO:0000256" key="3">
    <source>
        <dbReference type="ARBA" id="ARBA00023004"/>
    </source>
</evidence>
<gene>
    <name evidence="7" type="ORF">DDJ31_00100</name>
    <name evidence="6" type="ORF">ELQ87_39135</name>
</gene>
<dbReference type="EMBL" id="CP029078">
    <property type="protein sequence ID" value="QCN90295.1"/>
    <property type="molecule type" value="Genomic_DNA"/>
</dbReference>
<keyword evidence="3" id="KW-0408">Iron</keyword>
<dbReference type="Pfam" id="PF02668">
    <property type="entry name" value="TauD"/>
    <property type="match status" value="1"/>
</dbReference>
<dbReference type="PANTHER" id="PTHR10696:SF56">
    <property type="entry name" value="TAUD_TFDA-LIKE DOMAIN-CONTAINING PROTEIN"/>
    <property type="match status" value="1"/>
</dbReference>
<dbReference type="PANTHER" id="PTHR10696">
    <property type="entry name" value="GAMMA-BUTYROBETAINE HYDROXYLASE-RELATED"/>
    <property type="match status" value="1"/>
</dbReference>
<evidence type="ECO:0000256" key="1">
    <source>
        <dbReference type="ARBA" id="ARBA00001954"/>
    </source>
</evidence>
<dbReference type="SUPFAM" id="SSF51197">
    <property type="entry name" value="Clavaminate synthase-like"/>
    <property type="match status" value="1"/>
</dbReference>
<protein>
    <submittedName>
        <fullName evidence="6">TauD/TfdA family dioxygenase</fullName>
    </submittedName>
</protein>
<dbReference type="GO" id="GO:0051213">
    <property type="term" value="F:dioxygenase activity"/>
    <property type="evidence" value="ECO:0007669"/>
    <property type="project" value="UniProtKB-KW"/>
</dbReference>